<feature type="transmembrane region" description="Helical" evidence="3">
    <location>
        <begin position="12"/>
        <end position="34"/>
    </location>
</feature>
<dbReference type="Proteomes" id="UP000635902">
    <property type="component" value="Unassembled WGS sequence"/>
</dbReference>
<accession>A0ABR9ZJ47</accession>
<evidence type="ECO:0000313" key="5">
    <source>
        <dbReference type="Proteomes" id="UP000635902"/>
    </source>
</evidence>
<gene>
    <name evidence="4" type="ORF">IRY30_05090</name>
</gene>
<protein>
    <recommendedName>
        <fullName evidence="2">Biotin transporter</fullName>
    </recommendedName>
</protein>
<comment type="subcellular location">
    <subcellularLocation>
        <location evidence="2">Cell membrane</location>
        <topology evidence="2">Multi-pass membrane protein</topology>
    </subcellularLocation>
</comment>
<evidence type="ECO:0000256" key="2">
    <source>
        <dbReference type="PIRNR" id="PIRNR016661"/>
    </source>
</evidence>
<reference evidence="4 5" key="1">
    <citation type="submission" date="2020-10" db="EMBL/GenBank/DDBJ databases">
        <title>Novel species in genus Corynebacterium.</title>
        <authorList>
            <person name="Zhang G."/>
        </authorList>
    </citation>
    <scope>NUCLEOTIDE SEQUENCE [LARGE SCALE GENOMIC DNA]</scope>
    <source>
        <strain evidence="4 5">DSM 45110</strain>
    </source>
</reference>
<keyword evidence="2" id="KW-1003">Cell membrane</keyword>
<comment type="similarity">
    <text evidence="1 2">Belongs to the BioY family.</text>
</comment>
<keyword evidence="5" id="KW-1185">Reference proteome</keyword>
<feature type="transmembrane region" description="Helical" evidence="3">
    <location>
        <begin position="96"/>
        <end position="115"/>
    </location>
</feature>
<keyword evidence="2 3" id="KW-0472">Membrane</keyword>
<proteinExistence type="inferred from homology"/>
<dbReference type="Gene3D" id="1.10.1760.20">
    <property type="match status" value="1"/>
</dbReference>
<dbReference type="PANTHER" id="PTHR34295">
    <property type="entry name" value="BIOTIN TRANSPORTER BIOY"/>
    <property type="match status" value="1"/>
</dbReference>
<dbReference type="EMBL" id="JADKMY010000001">
    <property type="protein sequence ID" value="MBF4553457.1"/>
    <property type="molecule type" value="Genomic_DNA"/>
</dbReference>
<evidence type="ECO:0000313" key="4">
    <source>
        <dbReference type="EMBL" id="MBF4553457.1"/>
    </source>
</evidence>
<dbReference type="InterPro" id="IPR003784">
    <property type="entry name" value="BioY"/>
</dbReference>
<comment type="caution">
    <text evidence="4">The sequence shown here is derived from an EMBL/GenBank/DDBJ whole genome shotgun (WGS) entry which is preliminary data.</text>
</comment>
<feature type="transmembrane region" description="Helical" evidence="3">
    <location>
        <begin position="127"/>
        <end position="151"/>
    </location>
</feature>
<name>A0ABR9ZJ47_9CORY</name>
<dbReference type="PANTHER" id="PTHR34295:SF1">
    <property type="entry name" value="BIOTIN TRANSPORTER BIOY"/>
    <property type="match status" value="1"/>
</dbReference>
<evidence type="ECO:0000256" key="3">
    <source>
        <dbReference type="SAM" id="Phobius"/>
    </source>
</evidence>
<dbReference type="Pfam" id="PF02632">
    <property type="entry name" value="BioY"/>
    <property type="match status" value="1"/>
</dbReference>
<organism evidence="4 5">
    <name type="scientific">Corynebacterium suicordis DSM 45110</name>
    <dbReference type="NCBI Taxonomy" id="1121369"/>
    <lineage>
        <taxon>Bacteria</taxon>
        <taxon>Bacillati</taxon>
        <taxon>Actinomycetota</taxon>
        <taxon>Actinomycetes</taxon>
        <taxon>Mycobacteriales</taxon>
        <taxon>Corynebacteriaceae</taxon>
        <taxon>Corynebacterium</taxon>
    </lineage>
</organism>
<keyword evidence="3" id="KW-1133">Transmembrane helix</keyword>
<keyword evidence="3" id="KW-0812">Transmembrane</keyword>
<dbReference type="PIRSF" id="PIRSF016661">
    <property type="entry name" value="BioY"/>
    <property type="match status" value="1"/>
</dbReference>
<evidence type="ECO:0000256" key="1">
    <source>
        <dbReference type="ARBA" id="ARBA00010692"/>
    </source>
</evidence>
<sequence>MTSMNRPKSQISTATSIAYIATFAALIVVLGAVAIPVGSAGVPIVLQNMGILLAGMLLGMWRGGLATTLFLGIGLLGVPNLAGWNPTISALAGPTIGYLVGYLISGFVVGAIAQLTSRTTKTADRAIILSVAGLVGVLIQYICGTFGLMARLHLDLGAAIAANTPFIIGDLLKIAAAVAITLAVMKAVPHLLPASARASR</sequence>
<keyword evidence="2" id="KW-0813">Transport</keyword>